<dbReference type="OrthoDB" id="7978271at2"/>
<protein>
    <submittedName>
        <fullName evidence="2">Uncharacterized protein</fullName>
    </submittedName>
</protein>
<name>A0A3R8LMW5_9BURK</name>
<accession>A0A3R8LMW5</accession>
<dbReference type="EMBL" id="RRUE01000002">
    <property type="protein sequence ID" value="RRN44309.1"/>
    <property type="molecule type" value="Genomic_DNA"/>
</dbReference>
<organism evidence="2 3">
    <name type="scientific">Lautropia dentalis</name>
    <dbReference type="NCBI Taxonomy" id="2490857"/>
    <lineage>
        <taxon>Bacteria</taxon>
        <taxon>Pseudomonadati</taxon>
        <taxon>Pseudomonadota</taxon>
        <taxon>Betaproteobacteria</taxon>
        <taxon>Burkholderiales</taxon>
        <taxon>Burkholderiaceae</taxon>
        <taxon>Lautropia</taxon>
    </lineage>
</organism>
<comment type="caution">
    <text evidence="2">The sequence shown here is derived from an EMBL/GenBank/DDBJ whole genome shotgun (WGS) entry which is preliminary data.</text>
</comment>
<keyword evidence="3" id="KW-1185">Reference proteome</keyword>
<dbReference type="AlphaFoldDB" id="A0A3R8LMW5"/>
<evidence type="ECO:0000256" key="1">
    <source>
        <dbReference type="SAM" id="MobiDB-lite"/>
    </source>
</evidence>
<gene>
    <name evidence="2" type="ORF">EHV23_13385</name>
</gene>
<dbReference type="Proteomes" id="UP000270261">
    <property type="component" value="Unassembled WGS sequence"/>
</dbReference>
<feature type="region of interest" description="Disordered" evidence="1">
    <location>
        <begin position="337"/>
        <end position="363"/>
    </location>
</feature>
<proteinExistence type="predicted"/>
<sequence>MALECYPTYERIPHEGIFSWFNRLRSQHFDLMDFGLSMKLQANSLITDQSLITMAKQRAYSGKQIADATRITAQTVANARQAINIKRRESRAAFDYGVAYGQGYNPCDQTAFRQALAVRQVDMDAARAEAVTQEVLAGPGNYRSPVKARRELLDMNRKFCTQDQVDAGFCDTVGGFPGAAVDVATLFESSGNDDPVNEAKKGVINNMVGLPDNVVPKGAQKSAATDAYVLAKARKDALTSPAINSLKAIELEHSGSAGTETGEAKSVAAMFEEEVKRYSGNSPEHQKWSAMLRGQNEHGLMIELLRAQGFKLAIMLREYQQKERMEAMLAALVANEAQSNGTEEVTKANAGRTNSQRRQADIE</sequence>
<evidence type="ECO:0000313" key="2">
    <source>
        <dbReference type="EMBL" id="RRN44309.1"/>
    </source>
</evidence>
<evidence type="ECO:0000313" key="3">
    <source>
        <dbReference type="Proteomes" id="UP000270261"/>
    </source>
</evidence>
<dbReference type="RefSeq" id="WP_125096504.1">
    <property type="nucleotide sequence ID" value="NZ_RRUE01000002.1"/>
</dbReference>
<reference evidence="2 3" key="1">
    <citation type="submission" date="2018-11" db="EMBL/GenBank/DDBJ databases">
        <title>Genome sequencing of Lautropia sp. KCOM 2505 (= ChDC F240).</title>
        <authorList>
            <person name="Kook J.-K."/>
            <person name="Park S.-N."/>
            <person name="Lim Y.K."/>
        </authorList>
    </citation>
    <scope>NUCLEOTIDE SEQUENCE [LARGE SCALE GENOMIC DNA]</scope>
    <source>
        <strain evidence="2 3">KCOM 2505</strain>
    </source>
</reference>